<protein>
    <submittedName>
        <fullName evidence="3">Homeobox protein NOBOX</fullName>
    </submittedName>
</protein>
<dbReference type="Proteomes" id="UP000694850">
    <property type="component" value="Unplaced"/>
</dbReference>
<keyword evidence="2" id="KW-1185">Reference proteome</keyword>
<sequence>MATGSIAPPSTCSYLEELEPGGHQQGPLAFAPAPQPVPPLLSYLHPFPGPVPSSLTPPPLEDTLFPRPYGPHGGPSQGCFPGPTSGQVLLQPPGGSMGPVPWNHPCLPELPLPGPFYTQTLGHHTGAEGYLPDDLFLAPYEQTMNGAPSPGPTALPAGARPLGMGPLLSKAPEGLLAEPRDQLATQDEAPGPPPESRLPAPRAGPGSQAFLTIPSRVHPKWSLPCPPPQRYHLRLLSPAMPFAEVEALRGRKSPAESKAAS</sequence>
<reference evidence="3" key="1">
    <citation type="submission" date="2025-08" db="UniProtKB">
        <authorList>
            <consortium name="RefSeq"/>
        </authorList>
    </citation>
    <scope>IDENTIFICATION</scope>
</reference>
<feature type="region of interest" description="Disordered" evidence="1">
    <location>
        <begin position="144"/>
        <end position="219"/>
    </location>
</feature>
<keyword evidence="3" id="KW-0238">DNA-binding</keyword>
<gene>
    <name evidence="3" type="primary">LOC103209841</name>
</gene>
<evidence type="ECO:0000313" key="3">
    <source>
        <dbReference type="RefSeq" id="XP_007953926.1"/>
    </source>
</evidence>
<dbReference type="PANTHER" id="PTHR47060">
    <property type="entry name" value="HOMEOBOX PROTEIN NOBOX"/>
    <property type="match status" value="1"/>
</dbReference>
<dbReference type="GO" id="GO:0000981">
    <property type="term" value="F:DNA-binding transcription factor activity, RNA polymerase II-specific"/>
    <property type="evidence" value="ECO:0007669"/>
    <property type="project" value="TreeGrafter"/>
</dbReference>
<dbReference type="InterPro" id="IPR042988">
    <property type="entry name" value="NOBOX"/>
</dbReference>
<evidence type="ECO:0000256" key="1">
    <source>
        <dbReference type="SAM" id="MobiDB-lite"/>
    </source>
</evidence>
<organism evidence="2 3">
    <name type="scientific">Orycteropus afer afer</name>
    <dbReference type="NCBI Taxonomy" id="1230840"/>
    <lineage>
        <taxon>Eukaryota</taxon>
        <taxon>Metazoa</taxon>
        <taxon>Chordata</taxon>
        <taxon>Craniata</taxon>
        <taxon>Vertebrata</taxon>
        <taxon>Euteleostomi</taxon>
        <taxon>Mammalia</taxon>
        <taxon>Eutheria</taxon>
        <taxon>Afrotheria</taxon>
        <taxon>Tubulidentata</taxon>
        <taxon>Orycteropodidae</taxon>
        <taxon>Orycteropus</taxon>
    </lineage>
</organism>
<accession>A0A8B7B5C2</accession>
<evidence type="ECO:0000313" key="2">
    <source>
        <dbReference type="Proteomes" id="UP000694850"/>
    </source>
</evidence>
<dbReference type="GeneID" id="103209841"/>
<dbReference type="AlphaFoldDB" id="A0A8B7B5C2"/>
<dbReference type="RefSeq" id="XP_007953926.1">
    <property type="nucleotide sequence ID" value="XM_007955735.1"/>
</dbReference>
<dbReference type="OrthoDB" id="1867783at2759"/>
<dbReference type="GO" id="GO:0000978">
    <property type="term" value="F:RNA polymerase II cis-regulatory region sequence-specific DNA binding"/>
    <property type="evidence" value="ECO:0007669"/>
    <property type="project" value="TreeGrafter"/>
</dbReference>
<proteinExistence type="predicted"/>
<keyword evidence="3" id="KW-0371">Homeobox</keyword>
<name>A0A8B7B5C2_ORYAF</name>
<dbReference type="PANTHER" id="PTHR47060:SF1">
    <property type="entry name" value="HOMEOBOX PROTEIN NOBOX"/>
    <property type="match status" value="1"/>
</dbReference>